<gene>
    <name evidence="7" type="ORF">VTK73DRAFT_6343</name>
</gene>
<organism evidence="7 8">
    <name type="scientific">Phialemonium thermophilum</name>
    <dbReference type="NCBI Taxonomy" id="223376"/>
    <lineage>
        <taxon>Eukaryota</taxon>
        <taxon>Fungi</taxon>
        <taxon>Dikarya</taxon>
        <taxon>Ascomycota</taxon>
        <taxon>Pezizomycotina</taxon>
        <taxon>Sordariomycetes</taxon>
        <taxon>Sordariomycetidae</taxon>
        <taxon>Cephalothecales</taxon>
        <taxon>Cephalothecaceae</taxon>
        <taxon>Phialemonium</taxon>
    </lineage>
</organism>
<reference evidence="7 8" key="1">
    <citation type="journal article" date="2024" name="Commun. Biol.">
        <title>Comparative genomic analysis of thermophilic fungi reveals convergent evolutionary adaptations and gene losses.</title>
        <authorList>
            <person name="Steindorff A.S."/>
            <person name="Aguilar-Pontes M.V."/>
            <person name="Robinson A.J."/>
            <person name="Andreopoulos B."/>
            <person name="LaButti K."/>
            <person name="Kuo A."/>
            <person name="Mondo S."/>
            <person name="Riley R."/>
            <person name="Otillar R."/>
            <person name="Haridas S."/>
            <person name="Lipzen A."/>
            <person name="Grimwood J."/>
            <person name="Schmutz J."/>
            <person name="Clum A."/>
            <person name="Reid I.D."/>
            <person name="Moisan M.C."/>
            <person name="Butler G."/>
            <person name="Nguyen T.T.M."/>
            <person name="Dewar K."/>
            <person name="Conant G."/>
            <person name="Drula E."/>
            <person name="Henrissat B."/>
            <person name="Hansel C."/>
            <person name="Singer S."/>
            <person name="Hutchinson M.I."/>
            <person name="de Vries R.P."/>
            <person name="Natvig D.O."/>
            <person name="Powell A.J."/>
            <person name="Tsang A."/>
            <person name="Grigoriev I.V."/>
        </authorList>
    </citation>
    <scope>NUCLEOTIDE SEQUENCE [LARGE SCALE GENOMIC DNA]</scope>
    <source>
        <strain evidence="7 8">ATCC 24622</strain>
    </source>
</reference>
<proteinExistence type="predicted"/>
<keyword evidence="8" id="KW-1185">Reference proteome</keyword>
<dbReference type="InterPro" id="IPR007568">
    <property type="entry name" value="RTA1"/>
</dbReference>
<dbReference type="Proteomes" id="UP001586593">
    <property type="component" value="Unassembled WGS sequence"/>
</dbReference>
<evidence type="ECO:0000256" key="6">
    <source>
        <dbReference type="SAM" id="Phobius"/>
    </source>
</evidence>
<accession>A0ABR3V096</accession>
<evidence type="ECO:0000256" key="1">
    <source>
        <dbReference type="ARBA" id="ARBA00004141"/>
    </source>
</evidence>
<evidence type="ECO:0000313" key="7">
    <source>
        <dbReference type="EMBL" id="KAL1835060.1"/>
    </source>
</evidence>
<evidence type="ECO:0000256" key="5">
    <source>
        <dbReference type="SAM" id="MobiDB-lite"/>
    </source>
</evidence>
<evidence type="ECO:0000256" key="2">
    <source>
        <dbReference type="ARBA" id="ARBA00022692"/>
    </source>
</evidence>
<feature type="region of interest" description="Disordered" evidence="5">
    <location>
        <begin position="63"/>
        <end position="83"/>
    </location>
</feature>
<comment type="subcellular location">
    <subcellularLocation>
        <location evidence="1">Membrane</location>
        <topology evidence="1">Multi-pass membrane protein</topology>
    </subcellularLocation>
</comment>
<evidence type="ECO:0000313" key="8">
    <source>
        <dbReference type="Proteomes" id="UP001586593"/>
    </source>
</evidence>
<protein>
    <submittedName>
        <fullName evidence="7">Uncharacterized protein</fullName>
    </submittedName>
</protein>
<comment type="caution">
    <text evidence="7">The sequence shown here is derived from an EMBL/GenBank/DDBJ whole genome shotgun (WGS) entry which is preliminary data.</text>
</comment>
<dbReference type="PANTHER" id="PTHR31465:SF15">
    <property type="entry name" value="LIPID TRANSPORTER ATNI-RELATED"/>
    <property type="match status" value="1"/>
</dbReference>
<evidence type="ECO:0000256" key="4">
    <source>
        <dbReference type="ARBA" id="ARBA00023136"/>
    </source>
</evidence>
<feature type="transmembrane region" description="Helical" evidence="6">
    <location>
        <begin position="98"/>
        <end position="117"/>
    </location>
</feature>
<keyword evidence="2 6" id="KW-0812">Transmembrane</keyword>
<dbReference type="PANTHER" id="PTHR31465">
    <property type="entry name" value="PROTEIN RTA1-RELATED"/>
    <property type="match status" value="1"/>
</dbReference>
<keyword evidence="3 6" id="KW-1133">Transmembrane helix</keyword>
<dbReference type="EMBL" id="JAZHXJ010003577">
    <property type="protein sequence ID" value="KAL1835060.1"/>
    <property type="molecule type" value="Genomic_DNA"/>
</dbReference>
<feature type="transmembrane region" description="Helical" evidence="6">
    <location>
        <begin position="129"/>
        <end position="153"/>
    </location>
</feature>
<keyword evidence="4 6" id="KW-0472">Membrane</keyword>
<feature type="transmembrane region" description="Helical" evidence="6">
    <location>
        <begin position="30"/>
        <end position="49"/>
    </location>
</feature>
<feature type="compositionally biased region" description="Basic and acidic residues" evidence="5">
    <location>
        <begin position="63"/>
        <end position="76"/>
    </location>
</feature>
<name>A0ABR3V096_9PEZI</name>
<dbReference type="Pfam" id="PF04479">
    <property type="entry name" value="RTA1"/>
    <property type="match status" value="2"/>
</dbReference>
<sequence length="228" mass="25045">MGATWETVAFVLLALGSRDQQQQAYAMAHQILFLLAPLWVNAFSYMTLARTAHFFLPHRAARPRDDAHPGDGRARLDASPSDRPPTVLAVRSTAISKLFVWADVVTFLVQATGGVMINPDPSQAKTSAIGLKVYMVGVGIQQGCILCFTAMVARFEWKMRRLEGCVADARRRRGDSLEAGRSSLEEYGGAKKGWRPVTYAQYAVLVAISVRIIFRIAECTATRSTPSP</sequence>
<evidence type="ECO:0000256" key="3">
    <source>
        <dbReference type="ARBA" id="ARBA00022989"/>
    </source>
</evidence>